<proteinExistence type="predicted"/>
<gene>
    <name evidence="2" type="ORF">SAMN05216417_11424</name>
</gene>
<organism evidence="2 3">
    <name type="scientific">Nitrosospira multiformis</name>
    <dbReference type="NCBI Taxonomy" id="1231"/>
    <lineage>
        <taxon>Bacteria</taxon>
        <taxon>Pseudomonadati</taxon>
        <taxon>Pseudomonadota</taxon>
        <taxon>Betaproteobacteria</taxon>
        <taxon>Nitrosomonadales</taxon>
        <taxon>Nitrosomonadaceae</taxon>
        <taxon>Nitrosospira</taxon>
    </lineage>
</organism>
<dbReference type="PANTHER" id="PTHR33408:SF2">
    <property type="entry name" value="TRANSPOSASE DDE DOMAIN-CONTAINING PROTEIN"/>
    <property type="match status" value="1"/>
</dbReference>
<dbReference type="PANTHER" id="PTHR33408">
    <property type="entry name" value="TRANSPOSASE"/>
    <property type="match status" value="1"/>
</dbReference>
<feature type="domain" description="Transposase InsH N-terminal" evidence="1">
    <location>
        <begin position="84"/>
        <end position="177"/>
    </location>
</feature>
<protein>
    <submittedName>
        <fullName evidence="2">Transposase</fullName>
    </submittedName>
</protein>
<dbReference type="InterPro" id="IPR008490">
    <property type="entry name" value="Transposase_InsH_N"/>
</dbReference>
<dbReference type="Pfam" id="PF05598">
    <property type="entry name" value="DUF772"/>
    <property type="match status" value="1"/>
</dbReference>
<evidence type="ECO:0000313" key="2">
    <source>
        <dbReference type="EMBL" id="SFU67601.1"/>
    </source>
</evidence>
<reference evidence="2 3" key="1">
    <citation type="submission" date="2016-10" db="EMBL/GenBank/DDBJ databases">
        <authorList>
            <person name="de Groot N.N."/>
        </authorList>
    </citation>
    <scope>NUCLEOTIDE SEQUENCE [LARGE SCALE GENOMIC DNA]</scope>
    <source>
        <strain evidence="2 3">Nl14</strain>
    </source>
</reference>
<dbReference type="AlphaFoldDB" id="A0A1I7I3U3"/>
<dbReference type="OrthoDB" id="111180at2"/>
<sequence>MRQLQDLAAPQSGGLLRILFLWFREVPTHPAAARLLRVANQLSVRYFRILRRPYSTDETLISQRNIVTHITGPSRHQTTLFPESLDELIAQDHAVRVIDAFVDSLELDQLGFKKVLAADTGRPPYAPGDLLKLYVYGYLNRVRSSRMIERETRRNIEVMWLVNRVSPTYKTIADFRRDHAQAIVGVCREFIRFCRKQQLFGGELLAIDGTRIEAAASRQPQAGDKT</sequence>
<evidence type="ECO:0000313" key="3">
    <source>
        <dbReference type="Proteomes" id="UP000182649"/>
    </source>
</evidence>
<dbReference type="EMBL" id="FPBZ01000014">
    <property type="protein sequence ID" value="SFU67601.1"/>
    <property type="molecule type" value="Genomic_DNA"/>
</dbReference>
<dbReference type="Proteomes" id="UP000182649">
    <property type="component" value="Unassembled WGS sequence"/>
</dbReference>
<name>A0A1I7I3U3_9PROT</name>
<evidence type="ECO:0000259" key="1">
    <source>
        <dbReference type="Pfam" id="PF05598"/>
    </source>
</evidence>
<accession>A0A1I7I3U3</accession>